<gene>
    <name evidence="7" type="ORF">M4L21_15040</name>
</gene>
<keyword evidence="5" id="KW-0786">Thiamine pyrophosphate</keyword>
<dbReference type="GO" id="GO:0016740">
    <property type="term" value="F:transferase activity"/>
    <property type="evidence" value="ECO:0007669"/>
    <property type="project" value="UniProtKB-KW"/>
</dbReference>
<name>A0A9X4LCR1_9STAP</name>
<evidence type="ECO:0000313" key="7">
    <source>
        <dbReference type="EMBL" id="MDG0860614.1"/>
    </source>
</evidence>
<accession>A0A9X4LCR1</accession>
<evidence type="ECO:0000256" key="5">
    <source>
        <dbReference type="ARBA" id="ARBA00023052"/>
    </source>
</evidence>
<dbReference type="InterPro" id="IPR029061">
    <property type="entry name" value="THDP-binding"/>
</dbReference>
<dbReference type="PROSITE" id="PS00801">
    <property type="entry name" value="TRANSKETOLASE_1"/>
    <property type="match status" value="1"/>
</dbReference>
<comment type="similarity">
    <text evidence="2">Belongs to the transketolase family.</text>
</comment>
<comment type="cofactor">
    <cofactor evidence="1">
        <name>thiamine diphosphate</name>
        <dbReference type="ChEBI" id="CHEBI:58937"/>
    </cofactor>
</comment>
<dbReference type="AlphaFoldDB" id="A0A9X4LCR1"/>
<sequence>MANLKVSKLEKTANELRKTVLKMVYSAQSGHPGGSLSAADFVSALYFGEMNIDPQNPEWEDRDRFVLSKGHVAPIQYSALATLGFVPYETVYTLREYKSPFQGHPDSKKCPGVDISTGSLGQGLSCAVGMALAGKMDKKKYKVFAVLGDGECQEGQIWEATQSAVKYQLDNLIVFVDDNGLQIDGTTEEIMPNGDLEEKFKAWGFYTKRINGNDMTEVVDTLNEIRDLNDNKPKCIVCNTTKGQGVSFMENSVSWHGKAPNEEEYNLAMKELQEAGAKI</sequence>
<dbReference type="Gene3D" id="3.40.50.970">
    <property type="match status" value="1"/>
</dbReference>
<protein>
    <submittedName>
        <fullName evidence="7">Transketolase</fullName>
    </submittedName>
</protein>
<evidence type="ECO:0000256" key="2">
    <source>
        <dbReference type="ARBA" id="ARBA00007131"/>
    </source>
</evidence>
<dbReference type="GO" id="GO:0046872">
    <property type="term" value="F:metal ion binding"/>
    <property type="evidence" value="ECO:0007669"/>
    <property type="project" value="UniProtKB-KW"/>
</dbReference>
<dbReference type="Proteomes" id="UP001152302">
    <property type="component" value="Unassembled WGS sequence"/>
</dbReference>
<proteinExistence type="inferred from homology"/>
<reference evidence="7" key="1">
    <citation type="submission" date="2022-05" db="EMBL/GenBank/DDBJ databases">
        <title>Comparative genomics of Staphylococcus equorum isolates.</title>
        <authorList>
            <person name="Luelf R.H."/>
        </authorList>
    </citation>
    <scope>NUCLEOTIDE SEQUENCE</scope>
    <source>
        <strain evidence="7">TMW 2.2343</strain>
    </source>
</reference>
<dbReference type="InterPro" id="IPR049557">
    <property type="entry name" value="Transketolase_CS"/>
</dbReference>
<dbReference type="CDD" id="cd02012">
    <property type="entry name" value="TPP_TK"/>
    <property type="match status" value="1"/>
</dbReference>
<dbReference type="PANTHER" id="PTHR47514">
    <property type="entry name" value="TRANSKETOLASE N-TERMINAL SECTION-RELATED"/>
    <property type="match status" value="1"/>
</dbReference>
<dbReference type="InterPro" id="IPR005474">
    <property type="entry name" value="Transketolase_N"/>
</dbReference>
<evidence type="ECO:0000259" key="6">
    <source>
        <dbReference type="Pfam" id="PF00456"/>
    </source>
</evidence>
<dbReference type="SUPFAM" id="SSF52518">
    <property type="entry name" value="Thiamin diphosphate-binding fold (THDP-binding)"/>
    <property type="match status" value="1"/>
</dbReference>
<evidence type="ECO:0000313" key="8">
    <source>
        <dbReference type="Proteomes" id="UP001152302"/>
    </source>
</evidence>
<comment type="caution">
    <text evidence="7">The sequence shown here is derived from an EMBL/GenBank/DDBJ whole genome shotgun (WGS) entry which is preliminary data.</text>
</comment>
<dbReference type="PANTHER" id="PTHR47514:SF1">
    <property type="entry name" value="TRANSKETOLASE N-TERMINAL SECTION-RELATED"/>
    <property type="match status" value="1"/>
</dbReference>
<evidence type="ECO:0000256" key="3">
    <source>
        <dbReference type="ARBA" id="ARBA00022679"/>
    </source>
</evidence>
<evidence type="ECO:0000256" key="1">
    <source>
        <dbReference type="ARBA" id="ARBA00001964"/>
    </source>
</evidence>
<dbReference type="EMBL" id="JAMBPX010000015">
    <property type="protein sequence ID" value="MDG0860614.1"/>
    <property type="molecule type" value="Genomic_DNA"/>
</dbReference>
<dbReference type="Pfam" id="PF00456">
    <property type="entry name" value="Transketolase_N"/>
    <property type="match status" value="1"/>
</dbReference>
<keyword evidence="3" id="KW-0808">Transferase</keyword>
<feature type="domain" description="Transketolase N-terminal" evidence="6">
    <location>
        <begin position="11"/>
        <end position="269"/>
    </location>
</feature>
<organism evidence="7 8">
    <name type="scientific">Staphylococcus equorum</name>
    <dbReference type="NCBI Taxonomy" id="246432"/>
    <lineage>
        <taxon>Bacteria</taxon>
        <taxon>Bacillati</taxon>
        <taxon>Bacillota</taxon>
        <taxon>Bacilli</taxon>
        <taxon>Bacillales</taxon>
        <taxon>Staphylococcaceae</taxon>
        <taxon>Staphylococcus</taxon>
    </lineage>
</organism>
<evidence type="ECO:0000256" key="4">
    <source>
        <dbReference type="ARBA" id="ARBA00022723"/>
    </source>
</evidence>
<keyword evidence="4" id="KW-0479">Metal-binding</keyword>